<organism evidence="1">
    <name type="scientific">viral metagenome</name>
    <dbReference type="NCBI Taxonomy" id="1070528"/>
    <lineage>
        <taxon>unclassified sequences</taxon>
        <taxon>metagenomes</taxon>
        <taxon>organismal metagenomes</taxon>
    </lineage>
</organism>
<sequence>MTILVIVSVVATLSPRILPTQIQIEGKSLTLDQKPKS</sequence>
<dbReference type="AlphaFoldDB" id="A0A6C0J6N0"/>
<proteinExistence type="predicted"/>
<accession>A0A6C0J6N0</accession>
<name>A0A6C0J6N0_9ZZZZ</name>
<protein>
    <submittedName>
        <fullName evidence="1">Uncharacterized protein</fullName>
    </submittedName>
</protein>
<evidence type="ECO:0000313" key="1">
    <source>
        <dbReference type="EMBL" id="QHU00943.1"/>
    </source>
</evidence>
<dbReference type="EMBL" id="MN740331">
    <property type="protein sequence ID" value="QHU00943.1"/>
    <property type="molecule type" value="Genomic_DNA"/>
</dbReference>
<reference evidence="1" key="1">
    <citation type="journal article" date="2020" name="Nature">
        <title>Giant virus diversity and host interactions through global metagenomics.</title>
        <authorList>
            <person name="Schulz F."/>
            <person name="Roux S."/>
            <person name="Paez-Espino D."/>
            <person name="Jungbluth S."/>
            <person name="Walsh D.A."/>
            <person name="Denef V.J."/>
            <person name="McMahon K.D."/>
            <person name="Konstantinidis K.T."/>
            <person name="Eloe-Fadrosh E.A."/>
            <person name="Kyrpides N.C."/>
            <person name="Woyke T."/>
        </authorList>
    </citation>
    <scope>NUCLEOTIDE SEQUENCE</scope>
    <source>
        <strain evidence="1">GVMAG-M-3300025860-20</strain>
    </source>
</reference>